<proteinExistence type="predicted"/>
<gene>
    <name evidence="1" type="primary">ORF7043</name>
</gene>
<reference evidence="1" key="1">
    <citation type="submission" date="2014-12" db="EMBL/GenBank/DDBJ databases">
        <title>Insight into the proteome of Arion vulgaris.</title>
        <authorList>
            <person name="Aradska J."/>
            <person name="Bulat T."/>
            <person name="Smidak R."/>
            <person name="Sarate P."/>
            <person name="Gangsoo J."/>
            <person name="Sialana F."/>
            <person name="Bilban M."/>
            <person name="Lubec G."/>
        </authorList>
    </citation>
    <scope>NUCLEOTIDE SEQUENCE</scope>
    <source>
        <tissue evidence="1">Skin</tissue>
    </source>
</reference>
<evidence type="ECO:0000313" key="1">
    <source>
        <dbReference type="EMBL" id="CEK49259.1"/>
    </source>
</evidence>
<dbReference type="EMBL" id="HACG01002394">
    <property type="protein sequence ID" value="CEK49259.1"/>
    <property type="molecule type" value="Transcribed_RNA"/>
</dbReference>
<sequence length="59" mass="7178">QEAGGHKKQAEISFVEQLYVQIIYQQIYERFNDQNILRRNQEDRKNILSLLMSYFQPMN</sequence>
<name>A0A0B6XZC2_9EUPU</name>
<feature type="non-terminal residue" evidence="1">
    <location>
        <position position="1"/>
    </location>
</feature>
<protein>
    <submittedName>
        <fullName evidence="1">Uncharacterized protein</fullName>
    </submittedName>
</protein>
<accession>A0A0B6XZC2</accession>
<organism evidence="1">
    <name type="scientific">Arion vulgaris</name>
    <dbReference type="NCBI Taxonomy" id="1028688"/>
    <lineage>
        <taxon>Eukaryota</taxon>
        <taxon>Metazoa</taxon>
        <taxon>Spiralia</taxon>
        <taxon>Lophotrochozoa</taxon>
        <taxon>Mollusca</taxon>
        <taxon>Gastropoda</taxon>
        <taxon>Heterobranchia</taxon>
        <taxon>Euthyneura</taxon>
        <taxon>Panpulmonata</taxon>
        <taxon>Eupulmonata</taxon>
        <taxon>Stylommatophora</taxon>
        <taxon>Helicina</taxon>
        <taxon>Arionoidea</taxon>
        <taxon>Arionidae</taxon>
        <taxon>Arion</taxon>
    </lineage>
</organism>
<dbReference type="AlphaFoldDB" id="A0A0B6XZC2"/>